<organism evidence="2 3">
    <name type="scientific">Tractidigestivibacter scatoligenes</name>
    <name type="common">Olsenella scatoligenes</name>
    <dbReference type="NCBI Taxonomy" id="1299998"/>
    <lineage>
        <taxon>Bacteria</taxon>
        <taxon>Bacillati</taxon>
        <taxon>Actinomycetota</taxon>
        <taxon>Coriobacteriia</taxon>
        <taxon>Coriobacteriales</taxon>
        <taxon>Atopobiaceae</taxon>
        <taxon>Tractidigestivibacter</taxon>
    </lineage>
</organism>
<accession>A0A100YXQ0</accession>
<dbReference type="STRING" id="1299998.AUL39_03290"/>
<dbReference type="EMBL" id="LOJF01000001">
    <property type="protein sequence ID" value="KUH59357.1"/>
    <property type="molecule type" value="Genomic_DNA"/>
</dbReference>
<evidence type="ECO:0000256" key="1">
    <source>
        <dbReference type="ARBA" id="ARBA00009981"/>
    </source>
</evidence>
<protein>
    <submittedName>
        <fullName evidence="2">Uncharacterized protein</fullName>
    </submittedName>
</protein>
<dbReference type="AlphaFoldDB" id="A0A100YXQ0"/>
<dbReference type="Proteomes" id="UP000054078">
    <property type="component" value="Unassembled WGS sequence"/>
</dbReference>
<keyword evidence="3" id="KW-1185">Reference proteome</keyword>
<dbReference type="SUPFAM" id="SSF143120">
    <property type="entry name" value="YefM-like"/>
    <property type="match status" value="1"/>
</dbReference>
<evidence type="ECO:0000313" key="3">
    <source>
        <dbReference type="Proteomes" id="UP000054078"/>
    </source>
</evidence>
<evidence type="ECO:0000313" key="2">
    <source>
        <dbReference type="EMBL" id="KUH59357.1"/>
    </source>
</evidence>
<dbReference type="OrthoDB" id="3194896at2"/>
<comment type="caution">
    <text evidence="2">The sequence shown here is derived from an EMBL/GenBank/DDBJ whole genome shotgun (WGS) entry which is preliminary data.</text>
</comment>
<gene>
    <name evidence="2" type="ORF">AUL39_03290</name>
</gene>
<reference evidence="2 3" key="1">
    <citation type="submission" date="2015-12" db="EMBL/GenBank/DDBJ databases">
        <title>Draft Genome Sequence of Olsenella scatoligenes SK9K4T; a Producer of 3-Methylindole- (skatole) and 4-Methylphenol- (p-cresol) Isolated from Pig Feces.</title>
        <authorList>
            <person name="Li X."/>
            <person name="Borg B."/>
            <person name="Canibe N."/>
        </authorList>
    </citation>
    <scope>NUCLEOTIDE SEQUENCE [LARGE SCALE GENOMIC DNA]</scope>
    <source>
        <strain evidence="2 3">SK9K4</strain>
    </source>
</reference>
<name>A0A100YXQ0_TRASO</name>
<comment type="similarity">
    <text evidence="1">Belongs to the phD/YefM antitoxin family.</text>
</comment>
<proteinExistence type="inferred from homology"/>
<dbReference type="InterPro" id="IPR036165">
    <property type="entry name" value="YefM-like_sf"/>
</dbReference>
<dbReference type="RefSeq" id="WP_059053572.1">
    <property type="nucleotide sequence ID" value="NZ_LOJF01000001.1"/>
</dbReference>
<sequence>MDAIYSATALRDHPREVKQAARERLVRITENGNGAYVFCSEEVFQREVDDAVERALYAQRVSDAIDRGRADIATGLYVEGIEAAKAAVADKRASRGAA</sequence>